<dbReference type="PANTHER" id="PTHR43280">
    <property type="entry name" value="ARAC-FAMILY TRANSCRIPTIONAL REGULATOR"/>
    <property type="match status" value="1"/>
</dbReference>
<dbReference type="STRING" id="39029.BSR42_11255"/>
<feature type="domain" description="HTH araC/xylS-type" evidence="4">
    <location>
        <begin position="196"/>
        <end position="294"/>
    </location>
</feature>
<dbReference type="InterPro" id="IPR018771">
    <property type="entry name" value="PocR_dom"/>
</dbReference>
<dbReference type="Proteomes" id="UP000036503">
    <property type="component" value="Unassembled WGS sequence"/>
</dbReference>
<organism evidence="5 6">
    <name type="scientific">Megasphaera cerevisiae DSM 20462</name>
    <dbReference type="NCBI Taxonomy" id="1122219"/>
    <lineage>
        <taxon>Bacteria</taxon>
        <taxon>Bacillati</taxon>
        <taxon>Bacillota</taxon>
        <taxon>Negativicutes</taxon>
        <taxon>Veillonellales</taxon>
        <taxon>Veillonellaceae</taxon>
        <taxon>Megasphaera</taxon>
    </lineage>
</organism>
<evidence type="ECO:0000259" key="4">
    <source>
        <dbReference type="PROSITE" id="PS01124"/>
    </source>
</evidence>
<reference evidence="5 6" key="1">
    <citation type="submission" date="2015-06" db="EMBL/GenBank/DDBJ databases">
        <title>Draft genome sequence of beer spoilage bacterium Megasphaera cerevisiae type strain 20462.</title>
        <authorList>
            <person name="Kutumbaka K."/>
            <person name="Pasmowitz J."/>
            <person name="Mategko J."/>
            <person name="Reyes D."/>
            <person name="Friedrich A."/>
            <person name="Han S."/>
            <person name="Martens-Habbena W."/>
            <person name="Neal-McKinney J."/>
            <person name="Janagama H.K."/>
            <person name="Nadala C."/>
            <person name="Samadpour M."/>
        </authorList>
    </citation>
    <scope>NUCLEOTIDE SEQUENCE [LARGE SCALE GENOMIC DNA]</scope>
    <source>
        <strain evidence="5 6">DSM 20462</strain>
    </source>
</reference>
<keyword evidence="2" id="KW-0238">DNA-binding</keyword>
<comment type="caution">
    <text evidence="5">The sequence shown here is derived from an EMBL/GenBank/DDBJ whole genome shotgun (WGS) entry which is preliminary data.</text>
</comment>
<dbReference type="SMART" id="SM00342">
    <property type="entry name" value="HTH_ARAC"/>
    <property type="match status" value="1"/>
</dbReference>
<dbReference type="Pfam" id="PF12833">
    <property type="entry name" value="HTH_18"/>
    <property type="match status" value="1"/>
</dbReference>
<dbReference type="InParanoid" id="A0A0J6ZQ62"/>
<evidence type="ECO:0000256" key="1">
    <source>
        <dbReference type="ARBA" id="ARBA00023015"/>
    </source>
</evidence>
<dbReference type="InterPro" id="IPR018060">
    <property type="entry name" value="HTH_AraC"/>
</dbReference>
<dbReference type="PROSITE" id="PS01124">
    <property type="entry name" value="HTH_ARAC_FAMILY_2"/>
    <property type="match status" value="1"/>
</dbReference>
<dbReference type="AlphaFoldDB" id="A0A0J6ZQ62"/>
<keyword evidence="1" id="KW-0805">Transcription regulation</keyword>
<dbReference type="Gene3D" id="1.10.10.60">
    <property type="entry name" value="Homeodomain-like"/>
    <property type="match status" value="2"/>
</dbReference>
<dbReference type="Pfam" id="PF10114">
    <property type="entry name" value="PocR"/>
    <property type="match status" value="1"/>
</dbReference>
<dbReference type="PANTHER" id="PTHR43280:SF2">
    <property type="entry name" value="HTH-TYPE TRANSCRIPTIONAL REGULATOR EXSA"/>
    <property type="match status" value="1"/>
</dbReference>
<protein>
    <recommendedName>
        <fullName evidence="4">HTH araC/xylS-type domain-containing protein</fullName>
    </recommendedName>
</protein>
<dbReference type="RefSeq" id="WP_048513682.1">
    <property type="nucleotide sequence ID" value="NZ_FUXD01000014.1"/>
</dbReference>
<dbReference type="SUPFAM" id="SSF46689">
    <property type="entry name" value="Homeodomain-like"/>
    <property type="match status" value="2"/>
</dbReference>
<dbReference type="PATRIC" id="fig|1122219.3.peg.3453"/>
<dbReference type="FunCoup" id="A0A0J6ZQ62">
    <property type="interactions" value="5"/>
</dbReference>
<evidence type="ECO:0000313" key="5">
    <source>
        <dbReference type="EMBL" id="KMO87066.1"/>
    </source>
</evidence>
<evidence type="ECO:0000313" key="6">
    <source>
        <dbReference type="Proteomes" id="UP000036503"/>
    </source>
</evidence>
<dbReference type="GO" id="GO:0043565">
    <property type="term" value="F:sequence-specific DNA binding"/>
    <property type="evidence" value="ECO:0007669"/>
    <property type="project" value="InterPro"/>
</dbReference>
<dbReference type="InterPro" id="IPR009057">
    <property type="entry name" value="Homeodomain-like_sf"/>
</dbReference>
<gene>
    <name evidence="5" type="ORF">AB840_04690</name>
</gene>
<keyword evidence="3" id="KW-0804">Transcription</keyword>
<proteinExistence type="predicted"/>
<dbReference type="OrthoDB" id="9788446at2"/>
<evidence type="ECO:0000256" key="3">
    <source>
        <dbReference type="ARBA" id="ARBA00023163"/>
    </source>
</evidence>
<keyword evidence="6" id="KW-1185">Reference proteome</keyword>
<dbReference type="EMBL" id="LEKT01000010">
    <property type="protein sequence ID" value="KMO87066.1"/>
    <property type="molecule type" value="Genomic_DNA"/>
</dbReference>
<name>A0A0J6ZQ62_9FIRM</name>
<sequence>MTFTIQTEDSVNKMVTTILNDFADTTGLACVYVDVKGKEKSYQYNFSKFCQMMRRDSVYRHKCNHCDLCGSMAMFKQNVFCPHRCHAGLVDFSVPIVQNNTLYGFIMAGQTASQDTRIPAIRMATNLNALAGAEKYYKEVPQYSYDQIMSAMRILRSMTLAYFFFSEQSVTVSLRQQFGKDMAAIIVSKTIRPEIQNAADYVKKHLYAKLSLRTIAEQVYLSEAYLSKVFKEEMNMNLSQYINSCRIEEAQKILRKSGISVELLSRQLGYNQPSYFCKIFKQFTGETPHVYRKKHQLG</sequence>
<accession>A0A0J6ZQ62</accession>
<dbReference type="GO" id="GO:0003700">
    <property type="term" value="F:DNA-binding transcription factor activity"/>
    <property type="evidence" value="ECO:0007669"/>
    <property type="project" value="InterPro"/>
</dbReference>
<evidence type="ECO:0000256" key="2">
    <source>
        <dbReference type="ARBA" id="ARBA00023125"/>
    </source>
</evidence>